<keyword evidence="8 12" id="KW-0406">Ion transport</keyword>
<evidence type="ECO:0000256" key="8">
    <source>
        <dbReference type="ARBA" id="ARBA00023065"/>
    </source>
</evidence>
<accession>A0ABM1SY41</accession>
<evidence type="ECO:0000313" key="14">
    <source>
        <dbReference type="Proteomes" id="UP000694941"/>
    </source>
</evidence>
<evidence type="ECO:0000313" key="15">
    <source>
        <dbReference type="RefSeq" id="XP_022248547.1"/>
    </source>
</evidence>
<evidence type="ECO:0000256" key="2">
    <source>
        <dbReference type="ARBA" id="ARBA00007193"/>
    </source>
</evidence>
<dbReference type="Gene3D" id="1.10.287.770">
    <property type="entry name" value="YojJ-like"/>
    <property type="match status" value="1"/>
</dbReference>
<dbReference type="InterPro" id="IPR001873">
    <property type="entry name" value="ENaC"/>
</dbReference>
<keyword evidence="11 12" id="KW-0407">Ion channel</keyword>
<dbReference type="PANTHER" id="PTHR11690">
    <property type="entry name" value="AMILORIDE-SENSITIVE SODIUM CHANNEL-RELATED"/>
    <property type="match status" value="1"/>
</dbReference>
<dbReference type="Proteomes" id="UP000694941">
    <property type="component" value="Unplaced"/>
</dbReference>
<evidence type="ECO:0000256" key="11">
    <source>
        <dbReference type="ARBA" id="ARBA00023303"/>
    </source>
</evidence>
<evidence type="ECO:0000256" key="5">
    <source>
        <dbReference type="ARBA" id="ARBA00022692"/>
    </source>
</evidence>
<evidence type="ECO:0000256" key="13">
    <source>
        <dbReference type="SAM" id="MobiDB-lite"/>
    </source>
</evidence>
<evidence type="ECO:0000256" key="1">
    <source>
        <dbReference type="ARBA" id="ARBA00004141"/>
    </source>
</evidence>
<proteinExistence type="inferred from homology"/>
<evidence type="ECO:0000256" key="9">
    <source>
        <dbReference type="ARBA" id="ARBA00023136"/>
    </source>
</evidence>
<evidence type="ECO:0000256" key="3">
    <source>
        <dbReference type="ARBA" id="ARBA00022448"/>
    </source>
</evidence>
<gene>
    <name evidence="15" type="primary">LOC111087164</name>
</gene>
<protein>
    <submittedName>
        <fullName evidence="15">Amiloride-sensitive sodium channel subunit alpha-like</fullName>
    </submittedName>
</protein>
<evidence type="ECO:0000256" key="6">
    <source>
        <dbReference type="ARBA" id="ARBA00022989"/>
    </source>
</evidence>
<keyword evidence="9" id="KW-0472">Membrane</keyword>
<keyword evidence="4 12" id="KW-0894">Sodium channel</keyword>
<comment type="subcellular location">
    <subcellularLocation>
        <location evidence="1">Membrane</location>
        <topology evidence="1">Multi-pass membrane protein</topology>
    </subcellularLocation>
</comment>
<sequence length="289" mass="32772">CWAIVNLEPDEALSDNVQAKLVIHHKNYIPEFTTTDGVLLEPGKDYDIKLQQSTTETLSAPYGQKCHHDSQLGMDEQVCVGACIHRKLIDKCNCFLIDPSSEGVPVNRSSARPCGLGRNIPHVQLHNCMKSLGVHELRNACQEKCVPPCRMISYHTTMLSADWPMNNRSGKSRFKSESIFERWTETARRKIGLSTLEEERRNLARINIHFSTKIHVTYTQYPKFEEIELFSYVGGYLGMWLGASLFTCLDFIDNFLQKVKKKKAVLAQDNPEGHKSSKVSRIALSSVEN</sequence>
<evidence type="ECO:0000256" key="10">
    <source>
        <dbReference type="ARBA" id="ARBA00023201"/>
    </source>
</evidence>
<feature type="region of interest" description="Disordered" evidence="13">
    <location>
        <begin position="269"/>
        <end position="289"/>
    </location>
</feature>
<dbReference type="GeneID" id="111087164"/>
<feature type="non-terminal residue" evidence="15">
    <location>
        <position position="1"/>
    </location>
</feature>
<keyword evidence="6" id="KW-1133">Transmembrane helix</keyword>
<reference evidence="15" key="1">
    <citation type="submission" date="2025-08" db="UniProtKB">
        <authorList>
            <consortium name="RefSeq"/>
        </authorList>
    </citation>
    <scope>IDENTIFICATION</scope>
    <source>
        <tissue evidence="15">Muscle</tissue>
    </source>
</reference>
<dbReference type="RefSeq" id="XP_022248547.1">
    <property type="nucleotide sequence ID" value="XM_022392839.1"/>
</dbReference>
<name>A0ABM1SY41_LIMPO</name>
<evidence type="ECO:0000256" key="12">
    <source>
        <dbReference type="RuleBase" id="RU000679"/>
    </source>
</evidence>
<dbReference type="PANTHER" id="PTHR11690:SF248">
    <property type="entry name" value="PICKPOCKET 17, ISOFORM A"/>
    <property type="match status" value="1"/>
</dbReference>
<organism evidence="14 15">
    <name type="scientific">Limulus polyphemus</name>
    <name type="common">Atlantic horseshoe crab</name>
    <dbReference type="NCBI Taxonomy" id="6850"/>
    <lineage>
        <taxon>Eukaryota</taxon>
        <taxon>Metazoa</taxon>
        <taxon>Ecdysozoa</taxon>
        <taxon>Arthropoda</taxon>
        <taxon>Chelicerata</taxon>
        <taxon>Merostomata</taxon>
        <taxon>Xiphosura</taxon>
        <taxon>Limulidae</taxon>
        <taxon>Limulus</taxon>
    </lineage>
</organism>
<evidence type="ECO:0000256" key="7">
    <source>
        <dbReference type="ARBA" id="ARBA00023053"/>
    </source>
</evidence>
<keyword evidence="3 12" id="KW-0813">Transport</keyword>
<evidence type="ECO:0000256" key="4">
    <source>
        <dbReference type="ARBA" id="ARBA00022461"/>
    </source>
</evidence>
<comment type="similarity">
    <text evidence="2 12">Belongs to the amiloride-sensitive sodium channel (TC 1.A.6) family.</text>
</comment>
<keyword evidence="10 12" id="KW-0739">Sodium transport</keyword>
<keyword evidence="5 12" id="KW-0812">Transmembrane</keyword>
<keyword evidence="7" id="KW-0915">Sodium</keyword>
<keyword evidence="14" id="KW-1185">Reference proteome</keyword>
<dbReference type="Pfam" id="PF00858">
    <property type="entry name" value="ASC"/>
    <property type="match status" value="1"/>
</dbReference>
<dbReference type="PRINTS" id="PR01078">
    <property type="entry name" value="AMINACHANNEL"/>
</dbReference>